<feature type="transmembrane region" description="Helical" evidence="1">
    <location>
        <begin position="12"/>
        <end position="38"/>
    </location>
</feature>
<name>F6CZG6_MARPP</name>
<keyword evidence="3" id="KW-1185">Reference proteome</keyword>
<organism evidence="2 3">
    <name type="scientific">Marinomonas posidonica (strain CECT 7376 / NCIMB 14433 / IVIA-Po-181)</name>
    <dbReference type="NCBI Taxonomy" id="491952"/>
    <lineage>
        <taxon>Bacteria</taxon>
        <taxon>Pseudomonadati</taxon>
        <taxon>Pseudomonadota</taxon>
        <taxon>Gammaproteobacteria</taxon>
        <taxon>Oceanospirillales</taxon>
        <taxon>Oceanospirillaceae</taxon>
        <taxon>Marinomonas</taxon>
    </lineage>
</organism>
<feature type="transmembrane region" description="Helical" evidence="1">
    <location>
        <begin position="44"/>
        <end position="62"/>
    </location>
</feature>
<reference evidence="2 3" key="1">
    <citation type="journal article" date="2012" name="Stand. Genomic Sci.">
        <title>Complete genome sequence of Marinomonas posidonica type strain (IVIA-Po-181(T)).</title>
        <authorList>
            <person name="Lucas-Elio P."/>
            <person name="Goodwin L."/>
            <person name="Woyke T."/>
            <person name="Pitluck S."/>
            <person name="Nolan M."/>
            <person name="Kyrpides N.C."/>
            <person name="Detter J.C."/>
            <person name="Copeland A."/>
            <person name="Lu M."/>
            <person name="Bruce D."/>
            <person name="Detter C."/>
            <person name="Tapia R."/>
            <person name="Han S."/>
            <person name="Land M.L."/>
            <person name="Ivanova N."/>
            <person name="Mikhailova N."/>
            <person name="Johnston A.W."/>
            <person name="Sanchez-Amat A."/>
        </authorList>
    </citation>
    <scope>NUCLEOTIDE SEQUENCE [LARGE SCALE GENOMIC DNA]</scope>
    <source>
        <strain evidence="3">CECT 7376 / NCIMB 14433 / IVIA-Po-181</strain>
    </source>
</reference>
<keyword evidence="1" id="KW-1133">Transmembrane helix</keyword>
<evidence type="ECO:0000256" key="1">
    <source>
        <dbReference type="SAM" id="Phobius"/>
    </source>
</evidence>
<keyword evidence="1" id="KW-0472">Membrane</keyword>
<accession>F6CZG6</accession>
<dbReference type="HOGENOM" id="CLU_1765828_0_0_6"/>
<proteinExistence type="predicted"/>
<evidence type="ECO:0000313" key="2">
    <source>
        <dbReference type="EMBL" id="AEF55778.1"/>
    </source>
</evidence>
<gene>
    <name evidence="2" type="ordered locus">Mar181_2747</name>
</gene>
<sequence length="147" mass="16951">MLPVFSLTATKLNFSWVSVGLWTSASASCFILLPFYWWPDVWQVTFSILYSVIVLVSLGLAWRQPRSHIGIDSDGAYLRQHNNDLIRLDFVRANAVQLIARKVSDDTIWYSVWPQFCLIYRDQLGLEDYALLRSFAAQDMLSRGAKR</sequence>
<dbReference type="Proteomes" id="UP000009230">
    <property type="component" value="Chromosome"/>
</dbReference>
<keyword evidence="1" id="KW-0812">Transmembrane</keyword>
<protein>
    <submittedName>
        <fullName evidence="2">Uncharacterized protein</fullName>
    </submittedName>
</protein>
<dbReference type="KEGG" id="mpc:Mar181_2747"/>
<dbReference type="EMBL" id="CP002771">
    <property type="protein sequence ID" value="AEF55778.1"/>
    <property type="molecule type" value="Genomic_DNA"/>
</dbReference>
<evidence type="ECO:0000313" key="3">
    <source>
        <dbReference type="Proteomes" id="UP000009230"/>
    </source>
</evidence>
<dbReference type="AlphaFoldDB" id="F6CZG6"/>